<dbReference type="EMBL" id="HBIE01002147">
    <property type="protein sequence ID" value="CAE0305831.1"/>
    <property type="molecule type" value="Transcribed_RNA"/>
</dbReference>
<accession>A0A7S3MHY2</accession>
<proteinExistence type="predicted"/>
<sequence>MVFGQVLFGGRAEVLGAHLVFVLGCDALSLRSVEIFESLFDLARDEVDIFKHFMALPHSLRKARSNRTEEEIVLRVVVMRPGVATVLVFIKNDVQDPRFAPLQALLIHFSVI</sequence>
<gene>
    <name evidence="1" type="ORF">FEHR0123_LOCUS736</name>
</gene>
<dbReference type="AlphaFoldDB" id="A0A7S3MHY2"/>
<reference evidence="1" key="1">
    <citation type="submission" date="2021-01" db="EMBL/GenBank/DDBJ databases">
        <authorList>
            <person name="Corre E."/>
            <person name="Pelletier E."/>
            <person name="Niang G."/>
            <person name="Scheremetjew M."/>
            <person name="Finn R."/>
            <person name="Kale V."/>
            <person name="Holt S."/>
            <person name="Cochrane G."/>
            <person name="Meng A."/>
            <person name="Brown T."/>
            <person name="Cohen L."/>
        </authorList>
    </citation>
    <scope>NUCLEOTIDE SEQUENCE</scope>
    <source>
        <strain evidence="1">Fehren 1</strain>
    </source>
</reference>
<organism evidence="1">
    <name type="scientific">Favella ehrenbergii</name>
    <dbReference type="NCBI Taxonomy" id="182087"/>
    <lineage>
        <taxon>Eukaryota</taxon>
        <taxon>Sar</taxon>
        <taxon>Alveolata</taxon>
        <taxon>Ciliophora</taxon>
        <taxon>Intramacronucleata</taxon>
        <taxon>Spirotrichea</taxon>
        <taxon>Choreotrichia</taxon>
        <taxon>Tintinnida</taxon>
        <taxon>Xystonellidae</taxon>
        <taxon>Favella</taxon>
    </lineage>
</organism>
<name>A0A7S3MHY2_9SPIT</name>
<evidence type="ECO:0000313" key="1">
    <source>
        <dbReference type="EMBL" id="CAE0305831.1"/>
    </source>
</evidence>
<protein>
    <submittedName>
        <fullName evidence="1">Uncharacterized protein</fullName>
    </submittedName>
</protein>